<name>A0A6G4AUH0_9ACTN</name>
<comment type="caution">
    <text evidence="4">The sequence shown here is derived from an EMBL/GenBank/DDBJ whole genome shotgun (WGS) entry which is preliminary data.</text>
</comment>
<reference evidence="4" key="1">
    <citation type="submission" date="2020-02" db="EMBL/GenBank/DDBJ databases">
        <title>A new Streptomyces sp. for controlling soil-borne diseases.</title>
        <authorList>
            <person name="Li X."/>
            <person name="Tian Y."/>
            <person name="Gao K."/>
        </authorList>
    </citation>
    <scope>NUCLEOTIDE SEQUENCE [LARGE SCALE GENOMIC DNA]</scope>
    <source>
        <strain evidence="4">0250</strain>
    </source>
</reference>
<protein>
    <submittedName>
        <fullName evidence="4">Phytase</fullName>
    </submittedName>
</protein>
<evidence type="ECO:0000313" key="4">
    <source>
        <dbReference type="EMBL" id="NEW76890.1"/>
    </source>
</evidence>
<feature type="region of interest" description="Disordered" evidence="1">
    <location>
        <begin position="39"/>
        <end position="71"/>
    </location>
</feature>
<dbReference type="InterPro" id="IPR003431">
    <property type="entry name" value="B-propeller_Phytase"/>
</dbReference>
<feature type="signal peptide" evidence="2">
    <location>
        <begin position="1"/>
        <end position="40"/>
    </location>
</feature>
<evidence type="ECO:0000256" key="1">
    <source>
        <dbReference type="SAM" id="MobiDB-lite"/>
    </source>
</evidence>
<dbReference type="EMBL" id="JAAIKT010000096">
    <property type="protein sequence ID" value="NEW76890.1"/>
    <property type="molecule type" value="Genomic_DNA"/>
</dbReference>
<dbReference type="Gene3D" id="2.120.10.30">
    <property type="entry name" value="TolB, C-terminal domain"/>
    <property type="match status" value="1"/>
</dbReference>
<evidence type="ECO:0000259" key="3">
    <source>
        <dbReference type="PROSITE" id="PS51662"/>
    </source>
</evidence>
<dbReference type="SUPFAM" id="SSF50956">
    <property type="entry name" value="Thermostable phytase (3-phytase)"/>
    <property type="match status" value="1"/>
</dbReference>
<evidence type="ECO:0000313" key="5">
    <source>
        <dbReference type="Proteomes" id="UP000476310"/>
    </source>
</evidence>
<keyword evidence="5" id="KW-1185">Reference proteome</keyword>
<proteinExistence type="predicted"/>
<evidence type="ECO:0000256" key="2">
    <source>
        <dbReference type="SAM" id="SignalP"/>
    </source>
</evidence>
<dbReference type="Pfam" id="PF02333">
    <property type="entry name" value="Phytase"/>
    <property type="match status" value="2"/>
</dbReference>
<dbReference type="RefSeq" id="WP_138911719.1">
    <property type="nucleotide sequence ID" value="NZ_JAAIKT010000096.1"/>
</dbReference>
<dbReference type="PROSITE" id="PS51662">
    <property type="entry name" value="BP_PHYTASE"/>
    <property type="match status" value="1"/>
</dbReference>
<gene>
    <name evidence="4" type="ORF">G4H13_42830</name>
</gene>
<accession>A0A6G4AUH0</accession>
<dbReference type="Proteomes" id="UP000476310">
    <property type="component" value="Unassembled WGS sequence"/>
</dbReference>
<dbReference type="GO" id="GO:0016158">
    <property type="term" value="F:inositol hexakisphosphate 3-phosphatase activity"/>
    <property type="evidence" value="ECO:0007669"/>
    <property type="project" value="InterPro"/>
</dbReference>
<keyword evidence="2" id="KW-0732">Signal</keyword>
<feature type="domain" description="BPP" evidence="3">
    <location>
        <begin position="38"/>
        <end position="446"/>
    </location>
</feature>
<dbReference type="InterPro" id="IPR011042">
    <property type="entry name" value="6-blade_b-propeller_TolB-like"/>
</dbReference>
<dbReference type="AlphaFoldDB" id="A0A6G4AUH0"/>
<sequence>MSSTPTKEALVRTHRTPRTAAALALGAVLLALLTATPAGANDEGLPTVTPTSETPALYDDEAGGNSDADDPAIWRNAADPDRSLVIATAKEGGLRVYGLDARLVQSLPAPRPPAQDDAPGRFNNVDLVTGLKTPTGRADVAVVSDRGNDRLRIYRIDPSKPGAPLTDITDPAAVPVFSADQAEINDQRTAYGLATWQDKATGRSYALVSRRERTRLALVELTPTARGTVDYRKVRTLDLPASFRLPDGATWSPCAEPGELPQVEGMAVDPATGTLYAGQEDVGIWRLRADLTDKPVLVEKVREYGVPGVYDETTEECTAGADPGFGGERLTADVEGLTLFQESDDDGYLFASSQGDSTFALYDREVSEDNEYEGGFRVGAASATLDGSEECDGAAVLNAPLGSRYPNGMLVVQDGHETPEVPDGEGGTRTATGFKFVDLGDVMDAADL</sequence>
<feature type="chain" id="PRO_5026314726" evidence="2">
    <location>
        <begin position="41"/>
        <end position="448"/>
    </location>
</feature>
<organism evidence="4 5">
    <name type="scientific">Streptomyces rhizosphaericus</name>
    <dbReference type="NCBI Taxonomy" id="114699"/>
    <lineage>
        <taxon>Bacteria</taxon>
        <taxon>Bacillati</taxon>
        <taxon>Actinomycetota</taxon>
        <taxon>Actinomycetes</taxon>
        <taxon>Kitasatosporales</taxon>
        <taxon>Streptomycetaceae</taxon>
        <taxon>Streptomyces</taxon>
        <taxon>Streptomyces violaceusniger group</taxon>
    </lineage>
</organism>
<feature type="compositionally biased region" description="Acidic residues" evidence="1">
    <location>
        <begin position="58"/>
        <end position="70"/>
    </location>
</feature>